<evidence type="ECO:0000256" key="6">
    <source>
        <dbReference type="RuleBase" id="RU004466"/>
    </source>
</evidence>
<keyword evidence="3 6" id="KW-0808">Transferase</keyword>
<evidence type="ECO:0000256" key="4">
    <source>
        <dbReference type="ARBA" id="ARBA00022723"/>
    </source>
</evidence>
<dbReference type="eggNOG" id="COG0142">
    <property type="taxonomic scope" value="Bacteria"/>
</dbReference>
<reference evidence="7 8" key="1">
    <citation type="journal article" date="2009" name="J. Bacteriol.">
        <title>Genome sequence of Azotobacter vinelandii, an obligate aerobe specialized to support diverse anaerobic metabolic processes.</title>
        <authorList>
            <person name="Setubal J.C."/>
            <person name="dos Santos P."/>
            <person name="Goldman B.S."/>
            <person name="Ertesvag H."/>
            <person name="Espin G."/>
            <person name="Rubio L.M."/>
            <person name="Valla S."/>
            <person name="Almeida N.F."/>
            <person name="Balasubramanian D."/>
            <person name="Cromes L."/>
            <person name="Curatti L."/>
            <person name="Du Z."/>
            <person name="Godsy E."/>
            <person name="Goodner B."/>
            <person name="Hellner-Burris K."/>
            <person name="Hernandez J.A."/>
            <person name="Houmiel K."/>
            <person name="Imperial J."/>
            <person name="Kennedy C."/>
            <person name="Larson T.J."/>
            <person name="Latreille P."/>
            <person name="Ligon L.S."/>
            <person name="Lu J."/>
            <person name="Maerk M."/>
            <person name="Miller N.M."/>
            <person name="Norton S."/>
            <person name="O'Carroll I.P."/>
            <person name="Paulsen I."/>
            <person name="Raulfs E.C."/>
            <person name="Roemer R."/>
            <person name="Rosser J."/>
            <person name="Segura D."/>
            <person name="Slater S."/>
            <person name="Stricklin S.L."/>
            <person name="Studholme D.J."/>
            <person name="Sun J."/>
            <person name="Viana C.J."/>
            <person name="Wallin E."/>
            <person name="Wang B."/>
            <person name="Wheeler C."/>
            <person name="Zhu H."/>
            <person name="Dean D.R."/>
            <person name="Dixon R."/>
            <person name="Wood D."/>
        </authorList>
    </citation>
    <scope>NUCLEOTIDE SEQUENCE [LARGE SCALE GENOMIC DNA]</scope>
    <source>
        <strain evidence="8">DJ / ATCC BAA-1303</strain>
    </source>
</reference>
<dbReference type="InterPro" id="IPR008949">
    <property type="entry name" value="Isoprenoid_synthase_dom_sf"/>
</dbReference>
<dbReference type="EMBL" id="CP001157">
    <property type="protein sequence ID" value="ACO79549.1"/>
    <property type="molecule type" value="Genomic_DNA"/>
</dbReference>
<dbReference type="STRING" id="322710.Avin_33990"/>
<evidence type="ECO:0000256" key="3">
    <source>
        <dbReference type="ARBA" id="ARBA00022679"/>
    </source>
</evidence>
<dbReference type="Pfam" id="PF00348">
    <property type="entry name" value="polyprenyl_synt"/>
    <property type="match status" value="1"/>
</dbReference>
<dbReference type="KEGG" id="avn:Avin_33990"/>
<dbReference type="AlphaFoldDB" id="C1DPX8"/>
<organism evidence="7 8">
    <name type="scientific">Azotobacter vinelandii (strain DJ / ATCC BAA-1303)</name>
    <dbReference type="NCBI Taxonomy" id="322710"/>
    <lineage>
        <taxon>Bacteria</taxon>
        <taxon>Pseudomonadati</taxon>
        <taxon>Pseudomonadota</taxon>
        <taxon>Gammaproteobacteria</taxon>
        <taxon>Pseudomonadales</taxon>
        <taxon>Pseudomonadaceae</taxon>
        <taxon>Azotobacter</taxon>
    </lineage>
</organism>
<keyword evidence="8" id="KW-1185">Reference proteome</keyword>
<sequence length="322" mass="35035">MRWLDLEVIQVRQAVLTALRTHTCSEAHRRLLEILLLDAVDRLQVCHLALRVPLLVADGVRNGIADATRQLTAALTILEAGIYTLDHIMDREVEGPVAELPPGQILLGATSMISHVPYQILSHLRGAEASSVAMLARFSDGLARIAAGQLADIAATTGQAVAREGIEEVVRMKTGERRALYAALAAQHAGATPEQVEAYAAYGRALGIARQLRSDLQDLFGPRPSRDLSSGTATLPIALLLERTDGSAREEIQDLLRQAMHNTSVHASIRAHLRSFGVLRDVVKMIEANCRRALAQIEALCPSQRSAMHLREFVLRTSVLAP</sequence>
<dbReference type="GO" id="GO:0004659">
    <property type="term" value="F:prenyltransferase activity"/>
    <property type="evidence" value="ECO:0007669"/>
    <property type="project" value="InterPro"/>
</dbReference>
<comment type="similarity">
    <text evidence="2 6">Belongs to the FPP/GGPP synthase family.</text>
</comment>
<evidence type="ECO:0000256" key="1">
    <source>
        <dbReference type="ARBA" id="ARBA00001946"/>
    </source>
</evidence>
<comment type="cofactor">
    <cofactor evidence="1">
        <name>Mg(2+)</name>
        <dbReference type="ChEBI" id="CHEBI:18420"/>
    </cofactor>
</comment>
<dbReference type="PANTHER" id="PTHR12001:SF85">
    <property type="entry name" value="SHORT CHAIN ISOPRENYL DIPHOSPHATE SYNTHASE"/>
    <property type="match status" value="1"/>
</dbReference>
<dbReference type="InterPro" id="IPR000092">
    <property type="entry name" value="Polyprenyl_synt"/>
</dbReference>
<dbReference type="HOGENOM" id="CLU_862354_0_0_6"/>
<dbReference type="GO" id="GO:0046872">
    <property type="term" value="F:metal ion binding"/>
    <property type="evidence" value="ECO:0007669"/>
    <property type="project" value="UniProtKB-KW"/>
</dbReference>
<dbReference type="SUPFAM" id="SSF48576">
    <property type="entry name" value="Terpenoid synthases"/>
    <property type="match status" value="1"/>
</dbReference>
<evidence type="ECO:0000313" key="8">
    <source>
        <dbReference type="Proteomes" id="UP000002424"/>
    </source>
</evidence>
<keyword evidence="4" id="KW-0479">Metal-binding</keyword>
<dbReference type="CDD" id="cd00867">
    <property type="entry name" value="Trans_IPPS"/>
    <property type="match status" value="1"/>
</dbReference>
<dbReference type="GO" id="GO:0008299">
    <property type="term" value="P:isoprenoid biosynthetic process"/>
    <property type="evidence" value="ECO:0007669"/>
    <property type="project" value="InterPro"/>
</dbReference>
<evidence type="ECO:0000256" key="2">
    <source>
        <dbReference type="ARBA" id="ARBA00006706"/>
    </source>
</evidence>
<dbReference type="PANTHER" id="PTHR12001">
    <property type="entry name" value="GERANYLGERANYL PYROPHOSPHATE SYNTHASE"/>
    <property type="match status" value="1"/>
</dbReference>
<gene>
    <name evidence="7" type="ordered locus">Avin_33990</name>
</gene>
<dbReference type="OrthoDB" id="4601928at2"/>
<protein>
    <submittedName>
        <fullName evidence="7">Geranylgeranyl pyrophosphate synthase protein</fullName>
    </submittedName>
</protein>
<accession>C1DPX8</accession>
<dbReference type="Gene3D" id="1.10.600.10">
    <property type="entry name" value="Farnesyl Diphosphate Synthase"/>
    <property type="match status" value="1"/>
</dbReference>
<evidence type="ECO:0000256" key="5">
    <source>
        <dbReference type="ARBA" id="ARBA00022842"/>
    </source>
</evidence>
<name>C1DPX8_AZOVD</name>
<keyword evidence="5" id="KW-0460">Magnesium</keyword>
<proteinExistence type="inferred from homology"/>
<dbReference type="EnsemblBacteria" id="ACO79549">
    <property type="protein sequence ID" value="ACO79549"/>
    <property type="gene ID" value="Avin_33990"/>
</dbReference>
<dbReference type="Proteomes" id="UP000002424">
    <property type="component" value="Chromosome"/>
</dbReference>
<evidence type="ECO:0000313" key="7">
    <source>
        <dbReference type="EMBL" id="ACO79549.1"/>
    </source>
</evidence>